<dbReference type="EC" id="2.5.1.-" evidence="3"/>
<dbReference type="InterPro" id="IPR027417">
    <property type="entry name" value="P-loop_NTPase"/>
</dbReference>
<dbReference type="EMBL" id="CP095075">
    <property type="protein sequence ID" value="UOR10982.1"/>
    <property type="molecule type" value="Genomic_DNA"/>
</dbReference>
<dbReference type="SUPFAM" id="SSF52540">
    <property type="entry name" value="P-loop containing nucleoside triphosphate hydrolases"/>
    <property type="match status" value="1"/>
</dbReference>
<organism evidence="3 4">
    <name type="scientific">Halobacillus amylolyticus</name>
    <dbReference type="NCBI Taxonomy" id="2932259"/>
    <lineage>
        <taxon>Bacteria</taxon>
        <taxon>Bacillati</taxon>
        <taxon>Bacillota</taxon>
        <taxon>Bacilli</taxon>
        <taxon>Bacillales</taxon>
        <taxon>Bacillaceae</taxon>
        <taxon>Halobacillus</taxon>
    </lineage>
</organism>
<name>A0ABY4H8F5_9BACI</name>
<dbReference type="SUPFAM" id="SSF52821">
    <property type="entry name" value="Rhodanese/Cell cycle control phosphatase"/>
    <property type="match status" value="1"/>
</dbReference>
<dbReference type="NCBIfam" id="NF008750">
    <property type="entry name" value="PRK11784.1-2"/>
    <property type="match status" value="1"/>
</dbReference>
<dbReference type="Gene3D" id="3.40.250.10">
    <property type="entry name" value="Rhodanese-like domain"/>
    <property type="match status" value="1"/>
</dbReference>
<dbReference type="PANTHER" id="PTHR30401">
    <property type="entry name" value="TRNA 2-SELENOURIDINE SYNTHASE"/>
    <property type="match status" value="1"/>
</dbReference>
<dbReference type="PROSITE" id="PS50206">
    <property type="entry name" value="RHODANESE_3"/>
    <property type="match status" value="1"/>
</dbReference>
<sequence length="346" mass="40005">MYQDITLNKLLTLQNSEEITFVDVRSPSEYNDATIPGSLNIPVFNNEERAEVGTLYKQVSSQAARERGLEIFSAKLPQFIKKFNQIDTRKAVFCWRGGMRSNTAATVLDLMGIHVYRLEGGIRSYRQWVVHTLEQLEFEPRVYALNGYTGSGKTTILRHLQKEGYPVLNLEKMANHRGSIFGQIGLEPNNQKKFESLLVQDLLRYQQSPYVLLEGESKRIGKAVLPDFLFNKKEQGTQLFIDLPINERIMNILEDYQPWNHQEECIEAFRIIKKRIHTPIANEIESHLENGEFYSAVQLLLEYYYDPLYDHNAKQYPDNSKITVQANNITEAIKNVQNIADELQVK</sequence>
<evidence type="ECO:0000259" key="2">
    <source>
        <dbReference type="PROSITE" id="PS50206"/>
    </source>
</evidence>
<dbReference type="Gene3D" id="3.40.50.300">
    <property type="entry name" value="P-loop containing nucleotide triphosphate hydrolases"/>
    <property type="match status" value="1"/>
</dbReference>
<keyword evidence="3" id="KW-0808">Transferase</keyword>
<dbReference type="Proteomes" id="UP000830326">
    <property type="component" value="Chromosome"/>
</dbReference>
<dbReference type="InterPro" id="IPR036873">
    <property type="entry name" value="Rhodanese-like_dom_sf"/>
</dbReference>
<proteinExistence type="predicted"/>
<feature type="domain" description="Rhodanese" evidence="2">
    <location>
        <begin position="15"/>
        <end position="131"/>
    </location>
</feature>
<evidence type="ECO:0000313" key="4">
    <source>
        <dbReference type="Proteomes" id="UP000830326"/>
    </source>
</evidence>
<evidence type="ECO:0000256" key="1">
    <source>
        <dbReference type="ARBA" id="ARBA00023266"/>
    </source>
</evidence>
<gene>
    <name evidence="3" type="primary">mnmH</name>
    <name evidence="3" type="ORF">MUO15_15420</name>
</gene>
<dbReference type="Pfam" id="PF26341">
    <property type="entry name" value="AAA_SelU"/>
    <property type="match status" value="1"/>
</dbReference>
<dbReference type="GO" id="GO:0016740">
    <property type="term" value="F:transferase activity"/>
    <property type="evidence" value="ECO:0007669"/>
    <property type="project" value="UniProtKB-KW"/>
</dbReference>
<dbReference type="NCBIfam" id="TIGR03167">
    <property type="entry name" value="tRNA_sel_U_synt"/>
    <property type="match status" value="1"/>
</dbReference>
<dbReference type="SMART" id="SM00450">
    <property type="entry name" value="RHOD"/>
    <property type="match status" value="1"/>
</dbReference>
<evidence type="ECO:0000313" key="3">
    <source>
        <dbReference type="EMBL" id="UOR10982.1"/>
    </source>
</evidence>
<protein>
    <submittedName>
        <fullName evidence="3">tRNA 2-selenouridine(34) synthase MnmH</fullName>
        <ecNumber evidence="3">2.5.1.-</ecNumber>
    </submittedName>
</protein>
<dbReference type="RefSeq" id="WP_245030503.1">
    <property type="nucleotide sequence ID" value="NZ_CP095075.1"/>
</dbReference>
<reference evidence="3" key="1">
    <citation type="submission" date="2022-04" db="EMBL/GenBank/DDBJ databases">
        <title>Halobacillus sp. isolated from saltern.</title>
        <authorList>
            <person name="Won M."/>
            <person name="Lee C.-M."/>
            <person name="Woen H.-Y."/>
            <person name="Kwon S.-W."/>
        </authorList>
    </citation>
    <scope>NUCLEOTIDE SEQUENCE</scope>
    <source>
        <strain evidence="3">SSHM10-5</strain>
    </source>
</reference>
<dbReference type="Pfam" id="PF00581">
    <property type="entry name" value="Rhodanese"/>
    <property type="match status" value="1"/>
</dbReference>
<dbReference type="InterPro" id="IPR001763">
    <property type="entry name" value="Rhodanese-like_dom"/>
</dbReference>
<dbReference type="InterPro" id="IPR058840">
    <property type="entry name" value="AAA_SelU"/>
</dbReference>
<accession>A0ABY4H8F5</accession>
<dbReference type="PANTHER" id="PTHR30401:SF0">
    <property type="entry name" value="TRNA 2-SELENOURIDINE SYNTHASE"/>
    <property type="match status" value="1"/>
</dbReference>
<keyword evidence="4" id="KW-1185">Reference proteome</keyword>
<dbReference type="InterPro" id="IPR017582">
    <property type="entry name" value="SelU"/>
</dbReference>
<keyword evidence="1" id="KW-0711">Selenium</keyword>